<reference evidence="3 4" key="1">
    <citation type="submission" date="2016-10" db="EMBL/GenBank/DDBJ databases">
        <authorList>
            <person name="de Groot N.N."/>
        </authorList>
    </citation>
    <scope>NUCLEOTIDE SEQUENCE [LARGE SCALE GENOMIC DNA]</scope>
    <source>
        <strain evidence="3 4">CGMCC 1.8925</strain>
    </source>
</reference>
<dbReference type="RefSeq" id="WP_090744130.1">
    <property type="nucleotide sequence ID" value="NZ_FMVT01000007.1"/>
</dbReference>
<dbReference type="AlphaFoldDB" id="A0A1G5HR16"/>
<dbReference type="SMART" id="SM00448">
    <property type="entry name" value="REC"/>
    <property type="match status" value="1"/>
</dbReference>
<keyword evidence="4" id="KW-1185">Reference proteome</keyword>
<keyword evidence="1" id="KW-0597">Phosphoprotein</keyword>
<accession>A0A1G5HR16</accession>
<gene>
    <name evidence="3" type="ORF">SAMN05660710_02251</name>
</gene>
<feature type="modified residue" description="4-aspartylphosphate" evidence="1">
    <location>
        <position position="53"/>
    </location>
</feature>
<organism evidence="3 4">
    <name type="scientific">Paracoccus tibetensis</name>
    <dbReference type="NCBI Taxonomy" id="336292"/>
    <lineage>
        <taxon>Bacteria</taxon>
        <taxon>Pseudomonadati</taxon>
        <taxon>Pseudomonadota</taxon>
        <taxon>Alphaproteobacteria</taxon>
        <taxon>Rhodobacterales</taxon>
        <taxon>Paracoccaceae</taxon>
        <taxon>Paracoccus</taxon>
    </lineage>
</organism>
<dbReference type="InterPro" id="IPR011006">
    <property type="entry name" value="CheY-like_superfamily"/>
</dbReference>
<dbReference type="EMBL" id="FMVT01000007">
    <property type="protein sequence ID" value="SCY66174.1"/>
    <property type="molecule type" value="Genomic_DNA"/>
</dbReference>
<name>A0A1G5HR16_9RHOB</name>
<sequence length="118" mass="12601">MARILIVEDEMLVAMLLSDIVSDLGHHPLKPLMRLGPALEAAQKEMIDLAILDINLAGEKSFPVADCLDQRGIPFVFASGYGEAGLAGWGRTAPVIQKPYDAQQIGAHIDRLIGAAPA</sequence>
<feature type="domain" description="Response regulatory" evidence="2">
    <location>
        <begin position="3"/>
        <end position="113"/>
    </location>
</feature>
<dbReference type="STRING" id="336292.SAMN05660710_02251"/>
<dbReference type="Gene3D" id="3.40.50.2300">
    <property type="match status" value="1"/>
</dbReference>
<evidence type="ECO:0000313" key="4">
    <source>
        <dbReference type="Proteomes" id="UP000199502"/>
    </source>
</evidence>
<protein>
    <submittedName>
        <fullName evidence="3">Response regulator receiver domain-containing protein</fullName>
    </submittedName>
</protein>
<dbReference type="Proteomes" id="UP000199502">
    <property type="component" value="Unassembled WGS sequence"/>
</dbReference>
<dbReference type="GO" id="GO:0000160">
    <property type="term" value="P:phosphorelay signal transduction system"/>
    <property type="evidence" value="ECO:0007669"/>
    <property type="project" value="InterPro"/>
</dbReference>
<evidence type="ECO:0000256" key="1">
    <source>
        <dbReference type="PROSITE-ProRule" id="PRU00169"/>
    </source>
</evidence>
<evidence type="ECO:0000259" key="2">
    <source>
        <dbReference type="PROSITE" id="PS50110"/>
    </source>
</evidence>
<proteinExistence type="predicted"/>
<dbReference type="PROSITE" id="PS50110">
    <property type="entry name" value="RESPONSE_REGULATORY"/>
    <property type="match status" value="1"/>
</dbReference>
<evidence type="ECO:0000313" key="3">
    <source>
        <dbReference type="EMBL" id="SCY66174.1"/>
    </source>
</evidence>
<dbReference type="InterPro" id="IPR001789">
    <property type="entry name" value="Sig_transdc_resp-reg_receiver"/>
</dbReference>
<dbReference type="SUPFAM" id="SSF52172">
    <property type="entry name" value="CheY-like"/>
    <property type="match status" value="1"/>
</dbReference>
<dbReference type="OrthoDB" id="582170at2"/>